<sequence length="462" mass="51355">MTTQIDPWTSAGIEDYSKLFEEFGIQSFENLLPYTPDPCPYMRRRIIFGHRGYEPVLDAIVNKKPFSVMSGFMPSGKIHLGNKMVMEEIIWHQRMGGDAFVGIADMEAHSVRGTSWRDCRRVGIDEYLLSLIALGFEPDGHIYFQSECSPVRDLAFELGMKTNISELSAIYGFSGETSIAHLQSALVQSADILQPQITEYHGPKPVVIPVGADQDPHIRLVRGLASKMRMFKCEVRTSTSTEQHLSTHRTDDAHTSHYEVYERKGQYISVRGKSAPPPALSAIAATISGMGYDVKQYEEHVDVAADASVFDAIESIVRTIEIEFGGYGFVPPAATYHRFMSGITGGKMSSSVPDSIIALTEKPEEAATKVRKAKTGGRMTLEEQKKLGGDPDQCSVYELLLFHLIPDDREVAEIYNECRAGTRICGACKANAAVLMADFLREHQELREIARDRLDEYGLAGK</sequence>
<keyword evidence="5 8" id="KW-0067">ATP-binding</keyword>
<keyword evidence="3 8" id="KW-0436">Ligase</keyword>
<dbReference type="Gene3D" id="3.40.50.620">
    <property type="entry name" value="HUPs"/>
    <property type="match status" value="1"/>
</dbReference>
<dbReference type="InterPro" id="IPR002306">
    <property type="entry name" value="Trp-tRNA-ligase"/>
</dbReference>
<dbReference type="GO" id="GO:0006436">
    <property type="term" value="P:tryptophanyl-tRNA aminoacylation"/>
    <property type="evidence" value="ECO:0007669"/>
    <property type="project" value="UniProtKB-UniRule"/>
</dbReference>
<keyword evidence="6 8" id="KW-0648">Protein biosynthesis</keyword>
<dbReference type="PANTHER" id="PTHR10055">
    <property type="entry name" value="TRYPTOPHANYL-TRNA SYNTHETASE"/>
    <property type="match status" value="1"/>
</dbReference>
<dbReference type="EC" id="6.1.1.2" evidence="8"/>
<comment type="function">
    <text evidence="8">Catalyzes the attachment of tryptophan to tRNA(Trp).</text>
</comment>
<dbReference type="InterPro" id="IPR020653">
    <property type="entry name" value="Tryptophan-tRNA-ligase_arc"/>
</dbReference>
<reference evidence="10" key="1">
    <citation type="submission" date="2020-06" db="EMBL/GenBank/DDBJ databases">
        <title>Unique genomic features of the anaerobic methanotrophic archaea.</title>
        <authorList>
            <person name="Chadwick G.L."/>
            <person name="Skennerton C.T."/>
            <person name="Laso-Perez R."/>
            <person name="Leu A.O."/>
            <person name="Speth D.R."/>
            <person name="Yu H."/>
            <person name="Morgan-Lang C."/>
            <person name="Hatzenpichler R."/>
            <person name="Goudeau D."/>
            <person name="Malmstrom R."/>
            <person name="Brazelton W.J."/>
            <person name="Woyke T."/>
            <person name="Hallam S.J."/>
            <person name="Tyson G.W."/>
            <person name="Wegener G."/>
            <person name="Boetius A."/>
            <person name="Orphan V."/>
        </authorList>
    </citation>
    <scope>NUCLEOTIDE SEQUENCE</scope>
</reference>
<dbReference type="PRINTS" id="PR01039">
    <property type="entry name" value="TRNASYNTHTRP"/>
</dbReference>
<dbReference type="NCBIfam" id="NF008926">
    <property type="entry name" value="PRK12285.1-3"/>
    <property type="match status" value="1"/>
</dbReference>
<dbReference type="GO" id="GO:0005524">
    <property type="term" value="F:ATP binding"/>
    <property type="evidence" value="ECO:0007669"/>
    <property type="project" value="UniProtKB-UniRule"/>
</dbReference>
<keyword evidence="7 8" id="KW-0030">Aminoacyl-tRNA synthetase</keyword>
<evidence type="ECO:0000256" key="8">
    <source>
        <dbReference type="HAMAP-Rule" id="MF_00140"/>
    </source>
</evidence>
<organism evidence="10">
    <name type="scientific">Candidatus Methanogaster sp. ANME-2c ERB4</name>
    <dbReference type="NCBI Taxonomy" id="2759911"/>
    <lineage>
        <taxon>Archaea</taxon>
        <taxon>Methanobacteriati</taxon>
        <taxon>Methanobacteriota</taxon>
        <taxon>Stenosarchaea group</taxon>
        <taxon>Methanomicrobia</taxon>
        <taxon>Methanosarcinales</taxon>
        <taxon>ANME-2 cluster</taxon>
        <taxon>Candidatus Methanogasteraceae</taxon>
        <taxon>Candidatus Methanogaster</taxon>
    </lineage>
</organism>
<evidence type="ECO:0000256" key="1">
    <source>
        <dbReference type="ARBA" id="ARBA00005594"/>
    </source>
</evidence>
<evidence type="ECO:0000313" key="10">
    <source>
        <dbReference type="EMBL" id="QNO46388.1"/>
    </source>
</evidence>
<comment type="catalytic activity">
    <reaction evidence="8">
        <text>tRNA(Trp) + L-tryptophan + ATP = L-tryptophyl-tRNA(Trp) + AMP + diphosphate + H(+)</text>
        <dbReference type="Rhea" id="RHEA:24080"/>
        <dbReference type="Rhea" id="RHEA-COMP:9671"/>
        <dbReference type="Rhea" id="RHEA-COMP:9705"/>
        <dbReference type="ChEBI" id="CHEBI:15378"/>
        <dbReference type="ChEBI" id="CHEBI:30616"/>
        <dbReference type="ChEBI" id="CHEBI:33019"/>
        <dbReference type="ChEBI" id="CHEBI:57912"/>
        <dbReference type="ChEBI" id="CHEBI:78442"/>
        <dbReference type="ChEBI" id="CHEBI:78535"/>
        <dbReference type="ChEBI" id="CHEBI:456215"/>
        <dbReference type="EC" id="6.1.1.2"/>
    </reaction>
</comment>
<keyword evidence="4 8" id="KW-0547">Nucleotide-binding</keyword>
<evidence type="ECO:0000256" key="6">
    <source>
        <dbReference type="ARBA" id="ARBA00022917"/>
    </source>
</evidence>
<evidence type="ECO:0000256" key="4">
    <source>
        <dbReference type="ARBA" id="ARBA00022741"/>
    </source>
</evidence>
<accession>A0A7G9YEF4</accession>
<dbReference type="GO" id="GO:0004830">
    <property type="term" value="F:tryptophan-tRNA ligase activity"/>
    <property type="evidence" value="ECO:0007669"/>
    <property type="project" value="UniProtKB-UniRule"/>
</dbReference>
<dbReference type="HAMAP" id="MF_00140_A">
    <property type="entry name" value="Trp_tRNA_synth_A"/>
    <property type="match status" value="1"/>
</dbReference>
<evidence type="ECO:0000256" key="5">
    <source>
        <dbReference type="ARBA" id="ARBA00022840"/>
    </source>
</evidence>
<dbReference type="Pfam" id="PF00579">
    <property type="entry name" value="tRNA-synt_1b"/>
    <property type="match status" value="2"/>
</dbReference>
<evidence type="ECO:0000256" key="3">
    <source>
        <dbReference type="ARBA" id="ARBA00022598"/>
    </source>
</evidence>
<protein>
    <recommendedName>
        <fullName evidence="8">Tryptophan--tRNA ligase</fullName>
        <ecNumber evidence="8">6.1.1.2</ecNumber>
    </recommendedName>
    <alternativeName>
        <fullName evidence="8">Tryptophanyl-tRNA synthetase</fullName>
        <shortName evidence="8">TrpRS</shortName>
    </alternativeName>
</protein>
<evidence type="ECO:0000256" key="9">
    <source>
        <dbReference type="RuleBase" id="RU363036"/>
    </source>
</evidence>
<proteinExistence type="inferred from homology"/>
<comment type="subcellular location">
    <subcellularLocation>
        <location evidence="8">Cytoplasm</location>
    </subcellularLocation>
</comment>
<keyword evidence="2 8" id="KW-0963">Cytoplasm</keyword>
<dbReference type="FunFam" id="3.40.50.620:FF:000207">
    <property type="entry name" value="Tryptophan--tRNA ligase"/>
    <property type="match status" value="1"/>
</dbReference>
<dbReference type="Gene3D" id="1.10.240.10">
    <property type="entry name" value="Tyrosyl-Transfer RNA Synthetase"/>
    <property type="match status" value="1"/>
</dbReference>
<evidence type="ECO:0000256" key="7">
    <source>
        <dbReference type="ARBA" id="ARBA00023146"/>
    </source>
</evidence>
<dbReference type="InterPro" id="IPR014729">
    <property type="entry name" value="Rossmann-like_a/b/a_fold"/>
</dbReference>
<dbReference type="PANTHER" id="PTHR10055:SF5">
    <property type="entry name" value="TRYPTOPHAN--TRNA LIGASE"/>
    <property type="match status" value="1"/>
</dbReference>
<dbReference type="SUPFAM" id="SSF52374">
    <property type="entry name" value="Nucleotidylyl transferase"/>
    <property type="match status" value="1"/>
</dbReference>
<gene>
    <name evidence="8" type="primary">trpS</name>
    <name evidence="10" type="ORF">NIBJONLA_00004</name>
</gene>
<dbReference type="InterPro" id="IPR002305">
    <property type="entry name" value="aa-tRNA-synth_Ic"/>
</dbReference>
<dbReference type="AlphaFoldDB" id="A0A7G9YEF4"/>
<name>A0A7G9YEF4_9EURY</name>
<evidence type="ECO:0000256" key="2">
    <source>
        <dbReference type="ARBA" id="ARBA00022490"/>
    </source>
</evidence>
<feature type="short sequence motif" description="'KMSKS' region" evidence="8">
    <location>
        <begin position="347"/>
        <end position="351"/>
    </location>
</feature>
<dbReference type="EMBL" id="MT631189">
    <property type="protein sequence ID" value="QNO46388.1"/>
    <property type="molecule type" value="Genomic_DNA"/>
</dbReference>
<comment type="caution">
    <text evidence="8">Lacks conserved residue(s) required for the propagation of feature annotation.</text>
</comment>
<dbReference type="GO" id="GO:0005737">
    <property type="term" value="C:cytoplasm"/>
    <property type="evidence" value="ECO:0007669"/>
    <property type="project" value="UniProtKB-SubCell"/>
</dbReference>
<comment type="similarity">
    <text evidence="1 8 9">Belongs to the class-I aminoacyl-tRNA synthetase family.</text>
</comment>